<accession>A0AAW8R375</accession>
<proteinExistence type="predicted"/>
<gene>
    <name evidence="2" type="ORF">RM544_14325</name>
</gene>
<name>A0AAW8R375_9ALTE</name>
<keyword evidence="1" id="KW-1133">Transmembrane helix</keyword>
<evidence type="ECO:0000313" key="2">
    <source>
        <dbReference type="EMBL" id="MDT0583722.1"/>
    </source>
</evidence>
<evidence type="ECO:0000313" key="3">
    <source>
        <dbReference type="Proteomes" id="UP001249020"/>
    </source>
</evidence>
<comment type="caution">
    <text evidence="2">The sequence shown here is derived from an EMBL/GenBank/DDBJ whole genome shotgun (WGS) entry which is preliminary data.</text>
</comment>
<keyword evidence="1" id="KW-0472">Membrane</keyword>
<dbReference type="RefSeq" id="WP_311362490.1">
    <property type="nucleotide sequence ID" value="NZ_JAVRIE010000006.1"/>
</dbReference>
<keyword evidence="1" id="KW-0812">Transmembrane</keyword>
<feature type="transmembrane region" description="Helical" evidence="1">
    <location>
        <begin position="39"/>
        <end position="62"/>
    </location>
</feature>
<dbReference type="EMBL" id="JAVRIE010000006">
    <property type="protein sequence ID" value="MDT0583722.1"/>
    <property type="molecule type" value="Genomic_DNA"/>
</dbReference>
<evidence type="ECO:0000256" key="1">
    <source>
        <dbReference type="SAM" id="Phobius"/>
    </source>
</evidence>
<dbReference type="Pfam" id="PF11137">
    <property type="entry name" value="DUF2909"/>
    <property type="match status" value="1"/>
</dbReference>
<feature type="transmembrane region" description="Helical" evidence="1">
    <location>
        <begin position="6"/>
        <end position="27"/>
    </location>
</feature>
<protein>
    <submittedName>
        <fullName evidence="2">DUF2909 domain-containing protein</fullName>
    </submittedName>
</protein>
<organism evidence="2 3">
    <name type="scientific">Brumicola blandensis</name>
    <dbReference type="NCBI Taxonomy" id="3075611"/>
    <lineage>
        <taxon>Bacteria</taxon>
        <taxon>Pseudomonadati</taxon>
        <taxon>Pseudomonadota</taxon>
        <taxon>Gammaproteobacteria</taxon>
        <taxon>Alteromonadales</taxon>
        <taxon>Alteromonadaceae</taxon>
        <taxon>Brumicola</taxon>
    </lineage>
</organism>
<dbReference type="AlphaFoldDB" id="A0AAW8R375"/>
<sequence length="77" mass="8443">MLVVKIVIGALLIFMVVSLFKAMVIMLKNKQDENMSKYIGRRVLASALIIGIILLGVATGLIKPNPSPYQQQATQTE</sequence>
<dbReference type="Proteomes" id="UP001249020">
    <property type="component" value="Unassembled WGS sequence"/>
</dbReference>
<dbReference type="InterPro" id="IPR021313">
    <property type="entry name" value="DUF2909"/>
</dbReference>
<reference evidence="2 3" key="1">
    <citation type="submission" date="2023-09" db="EMBL/GenBank/DDBJ databases">
        <authorList>
            <person name="Rey-Velasco X."/>
        </authorList>
    </citation>
    <scope>NUCLEOTIDE SEQUENCE [LARGE SCALE GENOMIC DNA]</scope>
    <source>
        <strain evidence="2 3">W409</strain>
    </source>
</reference>
<keyword evidence="3" id="KW-1185">Reference proteome</keyword>